<evidence type="ECO:0000256" key="1">
    <source>
        <dbReference type="SAM" id="Phobius"/>
    </source>
</evidence>
<dbReference type="InterPro" id="IPR025648">
    <property type="entry name" value="DUF4358"/>
</dbReference>
<feature type="transmembrane region" description="Helical" evidence="1">
    <location>
        <begin position="12"/>
        <end position="31"/>
    </location>
</feature>
<sequence>MKTGGFTFSRVMKYVVLGLLIAFVVLLMIYASGSSRPFEEVEDAVSSSLDKSNLVRKDGAAFKREFGLSEADYAGVMYYASEFSISAEEVLVILVKDESQVQEVMEAIDRQVEARKNDFDGYAPEEVKLLEDAKQSVRGRYIFFAAAPKAEEYLEAFSSSL</sequence>
<reference evidence="2" key="2">
    <citation type="submission" date="2021-04" db="EMBL/GenBank/DDBJ databases">
        <authorList>
            <person name="Gilroy R."/>
        </authorList>
    </citation>
    <scope>NUCLEOTIDE SEQUENCE</scope>
    <source>
        <strain evidence="2">ChiSjej5B23-15282</strain>
    </source>
</reference>
<organism evidence="2 3">
    <name type="scientific">Candidatus Mediterraneibacter caccavium</name>
    <dbReference type="NCBI Taxonomy" id="2838661"/>
    <lineage>
        <taxon>Bacteria</taxon>
        <taxon>Bacillati</taxon>
        <taxon>Bacillota</taxon>
        <taxon>Clostridia</taxon>
        <taxon>Lachnospirales</taxon>
        <taxon>Lachnospiraceae</taxon>
        <taxon>Mediterraneibacter</taxon>
    </lineage>
</organism>
<keyword evidence="1" id="KW-1133">Transmembrane helix</keyword>
<dbReference type="Pfam" id="PF14270">
    <property type="entry name" value="DUF4358"/>
    <property type="match status" value="1"/>
</dbReference>
<dbReference type="EMBL" id="DXFA01000031">
    <property type="protein sequence ID" value="HIX47754.1"/>
    <property type="molecule type" value="Genomic_DNA"/>
</dbReference>
<evidence type="ECO:0000313" key="3">
    <source>
        <dbReference type="Proteomes" id="UP000824243"/>
    </source>
</evidence>
<reference evidence="2" key="1">
    <citation type="journal article" date="2021" name="PeerJ">
        <title>Extensive microbial diversity within the chicken gut microbiome revealed by metagenomics and culture.</title>
        <authorList>
            <person name="Gilroy R."/>
            <person name="Ravi A."/>
            <person name="Getino M."/>
            <person name="Pursley I."/>
            <person name="Horton D.L."/>
            <person name="Alikhan N.F."/>
            <person name="Baker D."/>
            <person name="Gharbi K."/>
            <person name="Hall N."/>
            <person name="Watson M."/>
            <person name="Adriaenssens E.M."/>
            <person name="Foster-Nyarko E."/>
            <person name="Jarju S."/>
            <person name="Secka A."/>
            <person name="Antonio M."/>
            <person name="Oren A."/>
            <person name="Chaudhuri R.R."/>
            <person name="La Ragione R."/>
            <person name="Hildebrand F."/>
            <person name="Pallen M.J."/>
        </authorList>
    </citation>
    <scope>NUCLEOTIDE SEQUENCE</scope>
    <source>
        <strain evidence="2">ChiSjej5B23-15282</strain>
    </source>
</reference>
<keyword evidence="1" id="KW-0812">Transmembrane</keyword>
<comment type="caution">
    <text evidence="2">The sequence shown here is derived from an EMBL/GenBank/DDBJ whole genome shotgun (WGS) entry which is preliminary data.</text>
</comment>
<dbReference type="AlphaFoldDB" id="A0A9D2ASQ5"/>
<accession>A0A9D2ASQ5</accession>
<gene>
    <name evidence="2" type="ORF">H9981_01850</name>
</gene>
<protein>
    <submittedName>
        <fullName evidence="2">DUF4358 domain-containing protein</fullName>
    </submittedName>
</protein>
<dbReference type="Proteomes" id="UP000824243">
    <property type="component" value="Unassembled WGS sequence"/>
</dbReference>
<proteinExistence type="predicted"/>
<name>A0A9D2ASQ5_9FIRM</name>
<keyword evidence="1" id="KW-0472">Membrane</keyword>
<evidence type="ECO:0000313" key="2">
    <source>
        <dbReference type="EMBL" id="HIX47754.1"/>
    </source>
</evidence>